<organism evidence="1 2">
    <name type="scientific">Oceanisphaera avium</name>
    <dbReference type="NCBI Taxonomy" id="1903694"/>
    <lineage>
        <taxon>Bacteria</taxon>
        <taxon>Pseudomonadati</taxon>
        <taxon>Pseudomonadota</taxon>
        <taxon>Gammaproteobacteria</taxon>
        <taxon>Aeromonadales</taxon>
        <taxon>Aeromonadaceae</taxon>
        <taxon>Oceanisphaera</taxon>
    </lineage>
</organism>
<proteinExistence type="predicted"/>
<keyword evidence="2" id="KW-1185">Reference proteome</keyword>
<dbReference type="KEGG" id="ocm:CBP12_04980"/>
<dbReference type="AlphaFoldDB" id="A0A1Y0CXH2"/>
<dbReference type="InterPro" id="IPR009749">
    <property type="entry name" value="DUF1315"/>
</dbReference>
<evidence type="ECO:0000313" key="2">
    <source>
        <dbReference type="Proteomes" id="UP000243793"/>
    </source>
</evidence>
<dbReference type="OrthoDB" id="5616307at2"/>
<sequence>MSSFQEVISRMPEDVYQRLKTAVEIGKWPDGSVLSSEQKESSLQAVLMWQALHVDNPEHMAVGKGGEIMMKSKAELLRQYSDEIEIARHKLD</sequence>
<dbReference type="EMBL" id="CP021376">
    <property type="protein sequence ID" value="ART79586.1"/>
    <property type="molecule type" value="Genomic_DNA"/>
</dbReference>
<gene>
    <name evidence="1" type="ORF">CBP12_04980</name>
</gene>
<dbReference type="Pfam" id="PF07023">
    <property type="entry name" value="DUF1315"/>
    <property type="match status" value="1"/>
</dbReference>
<dbReference type="Proteomes" id="UP000243793">
    <property type="component" value="Chromosome"/>
</dbReference>
<accession>A0A1Y0CXH2</accession>
<dbReference type="RefSeq" id="WP_086963459.1">
    <property type="nucleotide sequence ID" value="NZ_CP021376.1"/>
</dbReference>
<evidence type="ECO:0000313" key="1">
    <source>
        <dbReference type="EMBL" id="ART79586.1"/>
    </source>
</evidence>
<name>A0A1Y0CXH2_9GAMM</name>
<protein>
    <submittedName>
        <fullName evidence="1">Uncharacterized protein</fullName>
    </submittedName>
</protein>
<reference evidence="2" key="1">
    <citation type="submission" date="2017-05" db="EMBL/GenBank/DDBJ databases">
        <authorList>
            <person name="Sung H."/>
        </authorList>
    </citation>
    <scope>NUCLEOTIDE SEQUENCE [LARGE SCALE GENOMIC DNA]</scope>
    <source>
        <strain evidence="2">AMac2203</strain>
    </source>
</reference>